<feature type="compositionally biased region" description="Pro residues" evidence="10">
    <location>
        <begin position="425"/>
        <end position="436"/>
    </location>
</feature>
<keyword evidence="5 9" id="KW-0297">G-protein coupled receptor</keyword>
<evidence type="ECO:0000256" key="4">
    <source>
        <dbReference type="ARBA" id="ARBA00022989"/>
    </source>
</evidence>
<dbReference type="SUPFAM" id="SSF81321">
    <property type="entry name" value="Family A G protein-coupled receptor-like"/>
    <property type="match status" value="1"/>
</dbReference>
<feature type="region of interest" description="Disordered" evidence="10">
    <location>
        <begin position="422"/>
        <end position="453"/>
    </location>
</feature>
<proteinExistence type="inferred from homology"/>
<feature type="region of interest" description="Disordered" evidence="10">
    <location>
        <begin position="252"/>
        <end position="282"/>
    </location>
</feature>
<dbReference type="RefSeq" id="XP_014671949.1">
    <property type="nucleotide sequence ID" value="XM_014816463.1"/>
</dbReference>
<evidence type="ECO:0000313" key="14">
    <source>
        <dbReference type="RefSeq" id="XP_014671949.1"/>
    </source>
</evidence>
<evidence type="ECO:0000256" key="6">
    <source>
        <dbReference type="ARBA" id="ARBA00023136"/>
    </source>
</evidence>
<dbReference type="PANTHER" id="PTHR22752">
    <property type="entry name" value="G PROTEIN-COUPLED RECEPTOR"/>
    <property type="match status" value="1"/>
</dbReference>
<feature type="compositionally biased region" description="Low complexity" evidence="10">
    <location>
        <begin position="437"/>
        <end position="453"/>
    </location>
</feature>
<dbReference type="Proteomes" id="UP000695022">
    <property type="component" value="Unplaced"/>
</dbReference>
<dbReference type="Gene3D" id="1.20.1070.10">
    <property type="entry name" value="Rhodopsin 7-helix transmembrane proteins"/>
    <property type="match status" value="2"/>
</dbReference>
<feature type="transmembrane region" description="Helical" evidence="11">
    <location>
        <begin position="76"/>
        <end position="96"/>
    </location>
</feature>
<evidence type="ECO:0000256" key="3">
    <source>
        <dbReference type="ARBA" id="ARBA00022692"/>
    </source>
</evidence>
<evidence type="ECO:0000256" key="5">
    <source>
        <dbReference type="ARBA" id="ARBA00023040"/>
    </source>
</evidence>
<dbReference type="CDD" id="cd00637">
    <property type="entry name" value="7tm_classA_rhodopsin-like"/>
    <property type="match status" value="1"/>
</dbReference>
<feature type="transmembrane region" description="Helical" evidence="11">
    <location>
        <begin position="355"/>
        <end position="375"/>
    </location>
</feature>
<dbReference type="GeneID" id="106812563"/>
<feature type="transmembrane region" description="Helical" evidence="11">
    <location>
        <begin position="319"/>
        <end position="343"/>
    </location>
</feature>
<feature type="region of interest" description="Disordered" evidence="10">
    <location>
        <begin position="466"/>
        <end position="490"/>
    </location>
</feature>
<evidence type="ECO:0000256" key="10">
    <source>
        <dbReference type="SAM" id="MobiDB-lite"/>
    </source>
</evidence>
<dbReference type="InterPro" id="IPR000276">
    <property type="entry name" value="GPCR_Rhodpsn"/>
</dbReference>
<dbReference type="PANTHER" id="PTHR22752:SF2">
    <property type="entry name" value="G-PROTEIN COUPLED RECEPTORS FAMILY 1 PROFILE DOMAIN-CONTAINING PROTEIN"/>
    <property type="match status" value="1"/>
</dbReference>
<feature type="transmembrane region" description="Helical" evidence="11">
    <location>
        <begin position="159"/>
        <end position="180"/>
    </location>
</feature>
<evidence type="ECO:0000259" key="12">
    <source>
        <dbReference type="PROSITE" id="PS50262"/>
    </source>
</evidence>
<dbReference type="PROSITE" id="PS00237">
    <property type="entry name" value="G_PROTEIN_RECEP_F1_1"/>
    <property type="match status" value="1"/>
</dbReference>
<evidence type="ECO:0000256" key="7">
    <source>
        <dbReference type="ARBA" id="ARBA00023170"/>
    </source>
</evidence>
<keyword evidence="6 11" id="KW-0472">Membrane</keyword>
<dbReference type="PRINTS" id="PR00237">
    <property type="entry name" value="GPCRRHODOPSN"/>
</dbReference>
<evidence type="ECO:0000256" key="2">
    <source>
        <dbReference type="ARBA" id="ARBA00022475"/>
    </source>
</evidence>
<evidence type="ECO:0000256" key="8">
    <source>
        <dbReference type="ARBA" id="ARBA00023224"/>
    </source>
</evidence>
<dbReference type="Pfam" id="PF00001">
    <property type="entry name" value="7tm_1"/>
    <property type="match status" value="1"/>
</dbReference>
<evidence type="ECO:0000256" key="1">
    <source>
        <dbReference type="ARBA" id="ARBA00004651"/>
    </source>
</evidence>
<gene>
    <name evidence="14" type="primary">LOC106812563</name>
</gene>
<dbReference type="PROSITE" id="PS50262">
    <property type="entry name" value="G_PROTEIN_RECEP_F1_2"/>
    <property type="match status" value="1"/>
</dbReference>
<keyword evidence="13" id="KW-1185">Reference proteome</keyword>
<feature type="compositionally biased region" description="Basic and acidic residues" evidence="10">
    <location>
        <begin position="474"/>
        <end position="484"/>
    </location>
</feature>
<comment type="subcellular location">
    <subcellularLocation>
        <location evidence="1">Cell membrane</location>
        <topology evidence="1">Multi-pass membrane protein</topology>
    </subcellularLocation>
</comment>
<keyword evidence="2" id="KW-1003">Cell membrane</keyword>
<feature type="transmembrane region" description="Helical" evidence="11">
    <location>
        <begin position="200"/>
        <end position="223"/>
    </location>
</feature>
<keyword evidence="4 11" id="KW-1133">Transmembrane helix</keyword>
<keyword evidence="3 9" id="KW-0812">Transmembrane</keyword>
<evidence type="ECO:0000256" key="11">
    <source>
        <dbReference type="SAM" id="Phobius"/>
    </source>
</evidence>
<organism evidence="13 14">
    <name type="scientific">Priapulus caudatus</name>
    <name type="common">Priapulid worm</name>
    <dbReference type="NCBI Taxonomy" id="37621"/>
    <lineage>
        <taxon>Eukaryota</taxon>
        <taxon>Metazoa</taxon>
        <taxon>Ecdysozoa</taxon>
        <taxon>Scalidophora</taxon>
        <taxon>Priapulida</taxon>
        <taxon>Priapulimorpha</taxon>
        <taxon>Priapulimorphida</taxon>
        <taxon>Priapulidae</taxon>
        <taxon>Priapulus</taxon>
    </lineage>
</organism>
<feature type="domain" description="G-protein coupled receptors family 1 profile" evidence="12">
    <location>
        <begin position="54"/>
        <end position="372"/>
    </location>
</feature>
<reference evidence="14" key="1">
    <citation type="submission" date="2025-08" db="UniProtKB">
        <authorList>
            <consortium name="RefSeq"/>
        </authorList>
    </citation>
    <scope>IDENTIFICATION</scope>
</reference>
<comment type="similarity">
    <text evidence="9">Belongs to the G-protein coupled receptor 1 family.</text>
</comment>
<protein>
    <submittedName>
        <fullName evidence="14">Probable G-protein coupled receptor</fullName>
    </submittedName>
</protein>
<feature type="transmembrane region" description="Helical" evidence="11">
    <location>
        <begin position="39"/>
        <end position="64"/>
    </location>
</feature>
<evidence type="ECO:0000313" key="13">
    <source>
        <dbReference type="Proteomes" id="UP000695022"/>
    </source>
</evidence>
<keyword evidence="8 9" id="KW-0807">Transducer</keyword>
<name>A0ABM1EIC8_PRICU</name>
<evidence type="ECO:0000256" key="9">
    <source>
        <dbReference type="RuleBase" id="RU000688"/>
    </source>
</evidence>
<sequence>MAPPLRLDNETTMTSVENATYLDDVTLCSVETSSPAQVVVVVFMSIVNVTVLVLNLSVLVTVLAAAQLRATLTNIILGNLFVIDILAGVLLIPLSILHHGSPRWLLAAPLCDANAFLTSLLTFASALSLALISCERFYSIAYPMSHAANVTLPKTRAAVGALWAAACVCALPPLAGWGRYEYRPCRGHCSLAWDAQTGSYMIAVSVVCFAAPACIIVSMYVAIFHVAKRATTRVKPTQQQHPRISIISASAHSDVHGPRKTQPSATPASAEPPPGETPPEGATAATRCLALLRRLWRRRNAQKNLYGISSNPWKAAKTLTLVTAFFLLFWGPFFIVNLCGLASSGHLANQQLAEALSAWLTYVGFAMNAVLYGFLNRQIREEALRRARGCVRRLRGLDDDVEDFLPCDGEDFFQFLERTSLANPPAQPSPTPPPIAASPDGGAAGGSSLAQQQAIMTASALPDRVAQSSFVSMDRSEQPEEKSSDAAVGM</sequence>
<keyword evidence="7 9" id="KW-0675">Receptor</keyword>
<dbReference type="InterPro" id="IPR017452">
    <property type="entry name" value="GPCR_Rhodpsn_7TM"/>
</dbReference>
<feature type="transmembrane region" description="Helical" evidence="11">
    <location>
        <begin position="116"/>
        <end position="138"/>
    </location>
</feature>
<accession>A0ABM1EIC8</accession>